<sequence>MKLGIMQPYFLPYIGYWQLLNAVDRYVVYDDVNFIKRGWINRNRILIEGKPAYFTLSILEASQNKRINEIKVNQDKKLLYKNMKTVELVYKKAPCFSEVFVLLEKIMDSREECLSRFIFDSIRMICDYLEIKTELLVSSTLEKNNALKGEDKVLEICSLLGADEYYNAIGGRALYSCEHFRSKGIELKFVKTDPIEYPQFKNEFQPNLSILDVMMFNSVPEIKKMLERYTLITDEINEE</sequence>
<name>A0A9D2SRV9_9FIRM</name>
<gene>
    <name evidence="1" type="ORF">H9761_15730</name>
</gene>
<organism evidence="1 2">
    <name type="scientific">Candidatus Eisenbergiella merdavium</name>
    <dbReference type="NCBI Taxonomy" id="2838551"/>
    <lineage>
        <taxon>Bacteria</taxon>
        <taxon>Bacillati</taxon>
        <taxon>Bacillota</taxon>
        <taxon>Clostridia</taxon>
        <taxon>Lachnospirales</taxon>
        <taxon>Lachnospiraceae</taxon>
        <taxon>Eisenbergiella</taxon>
    </lineage>
</organism>
<dbReference type="AlphaFoldDB" id="A0A9D2SRV9"/>
<proteinExistence type="predicted"/>
<evidence type="ECO:0000313" key="2">
    <source>
        <dbReference type="Proteomes" id="UP000823891"/>
    </source>
</evidence>
<protein>
    <submittedName>
        <fullName evidence="1">WbqC family protein</fullName>
    </submittedName>
</protein>
<dbReference type="EMBL" id="DWWS01000055">
    <property type="protein sequence ID" value="HJC25125.1"/>
    <property type="molecule type" value="Genomic_DNA"/>
</dbReference>
<reference evidence="1" key="2">
    <citation type="submission" date="2021-04" db="EMBL/GenBank/DDBJ databases">
        <authorList>
            <person name="Gilroy R."/>
        </authorList>
    </citation>
    <scope>NUCLEOTIDE SEQUENCE</scope>
    <source>
        <strain evidence="1">USAMLcec2-132</strain>
    </source>
</reference>
<accession>A0A9D2SRV9</accession>
<comment type="caution">
    <text evidence="1">The sequence shown here is derived from an EMBL/GenBank/DDBJ whole genome shotgun (WGS) entry which is preliminary data.</text>
</comment>
<reference evidence="1" key="1">
    <citation type="journal article" date="2021" name="PeerJ">
        <title>Extensive microbial diversity within the chicken gut microbiome revealed by metagenomics and culture.</title>
        <authorList>
            <person name="Gilroy R."/>
            <person name="Ravi A."/>
            <person name="Getino M."/>
            <person name="Pursley I."/>
            <person name="Horton D.L."/>
            <person name="Alikhan N.F."/>
            <person name="Baker D."/>
            <person name="Gharbi K."/>
            <person name="Hall N."/>
            <person name="Watson M."/>
            <person name="Adriaenssens E.M."/>
            <person name="Foster-Nyarko E."/>
            <person name="Jarju S."/>
            <person name="Secka A."/>
            <person name="Antonio M."/>
            <person name="Oren A."/>
            <person name="Chaudhuri R.R."/>
            <person name="La Ragione R."/>
            <person name="Hildebrand F."/>
            <person name="Pallen M.J."/>
        </authorList>
    </citation>
    <scope>NUCLEOTIDE SEQUENCE</scope>
    <source>
        <strain evidence="1">USAMLcec2-132</strain>
    </source>
</reference>
<dbReference type="Pfam" id="PF08889">
    <property type="entry name" value="WbqC"/>
    <property type="match status" value="1"/>
</dbReference>
<dbReference type="InterPro" id="IPR014985">
    <property type="entry name" value="WbqC"/>
</dbReference>
<dbReference type="Proteomes" id="UP000823891">
    <property type="component" value="Unassembled WGS sequence"/>
</dbReference>
<evidence type="ECO:0000313" key="1">
    <source>
        <dbReference type="EMBL" id="HJC25125.1"/>
    </source>
</evidence>